<feature type="compositionally biased region" description="Low complexity" evidence="2">
    <location>
        <begin position="616"/>
        <end position="627"/>
    </location>
</feature>
<evidence type="ECO:0000256" key="2">
    <source>
        <dbReference type="SAM" id="MobiDB-lite"/>
    </source>
</evidence>
<sequence>MNSRHSRGPSDGEGLSMGPGGLNLNLARATPIKPQLGMPPMTREGKESRDQAQAWDLSLNRIFQTMQGEDSAKYLNYFKARLDIEETYARALEKLAIPGKGTKSSGINNNISNNAATGNTGGPDPEDIPTTLQLAFDALLESTQQAFLRRRPFVSLIRNLIGALTGLKEAQEKQRKIQKETARPVFQLYAETRLSTVPKLKRAYEQRCRDVEQVLAMEDSDHLPVRERLKNMANSSGAADAEYKTAVHSLEAFRQQREKCFDTAYKVMQNIIKERGTKCRQCLEAFVVGERDLNARASVDVDRFSIVVDCIKPAGDMDQLCTNFTKDVNSHPKAVHYENYYTKNVPESVFGTNLADYVRRYRNPIPLVIVKCADAIDRSGLRREGIYRVSGRHAQIMNLKKLFELNEETVDLTDPAYSEDVASIAAVLKIYLRELPEPLFPFPLNERSTYSANQDPSARLHELKIRLKRLPDCNIDTLQYLIQHLRRIYENVEFNKMSLENLSMIFTPAVFHDFNSAMASGPQPPAQQPTQHISPESSTSSLMALSFAGQGGPSSPSSPSAAAPWTSYPLPPTDQHQLQGSAQLQQQERVAGSSPMAIPERAAQDGASPSLQGVNSSAAAALSTSPSNLGSTTSPTHSSFNPINSNTVSTAASWTNDLVMSDLILNSHSIFDVLPKLPNRTQSMIIADEQEQRMLNAAMANAKLRVDSSYGNNVPPPAVRQFNNTRKGSGSSSGGGPSSPIDGGYLRRPEPRFDSLGPHSGRQATRSSEADMYQQFQQLQNQPYQLPPSPSRTQGANPPSQPANQSYGQLQDVVQGGRSNNSTPSPSARAAAAAQRSKSNVELHQQYQHYQQLEQQYQPQTQYRPSPQPSQQQQPTSPQPQWMRANQGHKEEMTSLPLPIPSGQQSQREPDRE</sequence>
<dbReference type="CDD" id="cd00159">
    <property type="entry name" value="RhoGAP"/>
    <property type="match status" value="1"/>
</dbReference>
<dbReference type="InterPro" id="IPR027267">
    <property type="entry name" value="AH/BAR_dom_sf"/>
</dbReference>
<dbReference type="InterPro" id="IPR050729">
    <property type="entry name" value="Rho-GAP"/>
</dbReference>
<dbReference type="SMART" id="SM00324">
    <property type="entry name" value="RhoGAP"/>
    <property type="match status" value="1"/>
</dbReference>
<keyword evidence="1" id="KW-0343">GTPase activation</keyword>
<dbReference type="PANTHER" id="PTHR23176">
    <property type="entry name" value="RHO/RAC/CDC GTPASE-ACTIVATING PROTEIN"/>
    <property type="match status" value="1"/>
</dbReference>
<dbReference type="InterPro" id="IPR008936">
    <property type="entry name" value="Rho_GTPase_activation_prot"/>
</dbReference>
<feature type="compositionally biased region" description="Low complexity" evidence="2">
    <location>
        <begin position="553"/>
        <end position="564"/>
    </location>
</feature>
<dbReference type="GO" id="GO:0005737">
    <property type="term" value="C:cytoplasm"/>
    <property type="evidence" value="ECO:0007669"/>
    <property type="project" value="TreeGrafter"/>
</dbReference>
<evidence type="ECO:0000256" key="1">
    <source>
        <dbReference type="ARBA" id="ARBA00022468"/>
    </source>
</evidence>
<feature type="compositionally biased region" description="Low complexity" evidence="2">
    <location>
        <begin position="575"/>
        <end position="587"/>
    </location>
</feature>
<accession>A0A9P5SP28</accession>
<feature type="region of interest" description="Disordered" evidence="2">
    <location>
        <begin position="517"/>
        <end position="643"/>
    </location>
</feature>
<feature type="region of interest" description="Disordered" evidence="2">
    <location>
        <begin position="1"/>
        <end position="52"/>
    </location>
</feature>
<evidence type="ECO:0000259" key="3">
    <source>
        <dbReference type="PROSITE" id="PS50238"/>
    </source>
</evidence>
<dbReference type="EMBL" id="JAAAUY010000121">
    <property type="protein sequence ID" value="KAF9334969.1"/>
    <property type="molecule type" value="Genomic_DNA"/>
</dbReference>
<dbReference type="Proteomes" id="UP000696485">
    <property type="component" value="Unassembled WGS sequence"/>
</dbReference>
<feature type="domain" description="Rho-GAP" evidence="3">
    <location>
        <begin position="352"/>
        <end position="544"/>
    </location>
</feature>
<dbReference type="Gene3D" id="1.10.555.10">
    <property type="entry name" value="Rho GTPase activation protein"/>
    <property type="match status" value="1"/>
</dbReference>
<feature type="region of interest" description="Disordered" evidence="2">
    <location>
        <begin position="708"/>
        <end position="770"/>
    </location>
</feature>
<feature type="compositionally biased region" description="Polar residues" evidence="2">
    <location>
        <begin position="792"/>
        <end position="809"/>
    </location>
</feature>
<dbReference type="GO" id="GO:0007165">
    <property type="term" value="P:signal transduction"/>
    <property type="evidence" value="ECO:0007669"/>
    <property type="project" value="InterPro"/>
</dbReference>
<proteinExistence type="predicted"/>
<feature type="compositionally biased region" description="Polar residues" evidence="2">
    <location>
        <begin position="528"/>
        <end position="543"/>
    </location>
</feature>
<reference evidence="4" key="1">
    <citation type="journal article" date="2020" name="Fungal Divers.">
        <title>Resolving the Mortierellaceae phylogeny through synthesis of multi-gene phylogenetics and phylogenomics.</title>
        <authorList>
            <person name="Vandepol N."/>
            <person name="Liber J."/>
            <person name="Desiro A."/>
            <person name="Na H."/>
            <person name="Kennedy M."/>
            <person name="Barry K."/>
            <person name="Grigoriev I.V."/>
            <person name="Miller A.N."/>
            <person name="O'Donnell K."/>
            <person name="Stajich J.E."/>
            <person name="Bonito G."/>
        </authorList>
    </citation>
    <scope>NUCLEOTIDE SEQUENCE</scope>
    <source>
        <strain evidence="4">NVP1</strain>
    </source>
</reference>
<feature type="region of interest" description="Disordered" evidence="2">
    <location>
        <begin position="102"/>
        <end position="125"/>
    </location>
</feature>
<name>A0A9P5SP28_9FUNG</name>
<dbReference type="Pfam" id="PF00620">
    <property type="entry name" value="RhoGAP"/>
    <property type="match status" value="1"/>
</dbReference>
<dbReference type="SUPFAM" id="SSF103657">
    <property type="entry name" value="BAR/IMD domain-like"/>
    <property type="match status" value="1"/>
</dbReference>
<feature type="compositionally biased region" description="Low complexity" evidence="2">
    <location>
        <begin position="105"/>
        <end position="118"/>
    </location>
</feature>
<keyword evidence="5" id="KW-1185">Reference proteome</keyword>
<evidence type="ECO:0000313" key="4">
    <source>
        <dbReference type="EMBL" id="KAF9334969.1"/>
    </source>
</evidence>
<dbReference type="AlphaFoldDB" id="A0A9P5SP28"/>
<dbReference type="GO" id="GO:0005096">
    <property type="term" value="F:GTPase activator activity"/>
    <property type="evidence" value="ECO:0007669"/>
    <property type="project" value="UniProtKB-KW"/>
</dbReference>
<feature type="region of interest" description="Disordered" evidence="2">
    <location>
        <begin position="782"/>
        <end position="913"/>
    </location>
</feature>
<dbReference type="Gene3D" id="1.20.1270.60">
    <property type="entry name" value="Arfaptin homology (AH) domain/BAR domain"/>
    <property type="match status" value="1"/>
</dbReference>
<dbReference type="InterPro" id="IPR000198">
    <property type="entry name" value="RhoGAP_dom"/>
</dbReference>
<feature type="compositionally biased region" description="Polar residues" evidence="2">
    <location>
        <begin position="628"/>
        <end position="643"/>
    </location>
</feature>
<comment type="caution">
    <text evidence="4">The sequence shown here is derived from an EMBL/GenBank/DDBJ whole genome shotgun (WGS) entry which is preliminary data.</text>
</comment>
<dbReference type="PANTHER" id="PTHR23176:SF134">
    <property type="entry name" value="RHO-TYPE GTPASE-ACTIVATING PROTEIN"/>
    <property type="match status" value="1"/>
</dbReference>
<protein>
    <recommendedName>
        <fullName evidence="3">Rho-GAP domain-containing protein</fullName>
    </recommendedName>
</protein>
<evidence type="ECO:0000313" key="5">
    <source>
        <dbReference type="Proteomes" id="UP000696485"/>
    </source>
</evidence>
<dbReference type="PROSITE" id="PS50238">
    <property type="entry name" value="RHOGAP"/>
    <property type="match status" value="1"/>
</dbReference>
<feature type="compositionally biased region" description="Low complexity" evidence="2">
    <location>
        <begin position="818"/>
        <end position="881"/>
    </location>
</feature>
<dbReference type="SUPFAM" id="SSF48350">
    <property type="entry name" value="GTPase activation domain, GAP"/>
    <property type="match status" value="1"/>
</dbReference>
<gene>
    <name evidence="4" type="ORF">BG006_001129</name>
</gene>
<organism evidence="4 5">
    <name type="scientific">Podila minutissima</name>
    <dbReference type="NCBI Taxonomy" id="64525"/>
    <lineage>
        <taxon>Eukaryota</taxon>
        <taxon>Fungi</taxon>
        <taxon>Fungi incertae sedis</taxon>
        <taxon>Mucoromycota</taxon>
        <taxon>Mortierellomycotina</taxon>
        <taxon>Mortierellomycetes</taxon>
        <taxon>Mortierellales</taxon>
        <taxon>Mortierellaceae</taxon>
        <taxon>Podila</taxon>
    </lineage>
</organism>